<protein>
    <submittedName>
        <fullName evidence="4">AraC family transcriptional regulator</fullName>
    </submittedName>
</protein>
<dbReference type="Gene3D" id="1.10.10.60">
    <property type="entry name" value="Homeodomain-like"/>
    <property type="match status" value="2"/>
</dbReference>
<keyword evidence="2" id="KW-0804">Transcription</keyword>
<name>A0ABM5SWJ2_9BURK</name>
<dbReference type="InterPro" id="IPR018060">
    <property type="entry name" value="HTH_AraC"/>
</dbReference>
<feature type="domain" description="HTH araC/xylS-type" evidence="3">
    <location>
        <begin position="190"/>
        <end position="288"/>
    </location>
</feature>
<dbReference type="InterPro" id="IPR009057">
    <property type="entry name" value="Homeodomain-like_sf"/>
</dbReference>
<dbReference type="Pfam" id="PF06719">
    <property type="entry name" value="AraC_N"/>
    <property type="match status" value="1"/>
</dbReference>
<evidence type="ECO:0000313" key="5">
    <source>
        <dbReference type="Proteomes" id="UP000035085"/>
    </source>
</evidence>
<keyword evidence="1" id="KW-0805">Transcription regulation</keyword>
<evidence type="ECO:0000256" key="1">
    <source>
        <dbReference type="ARBA" id="ARBA00023015"/>
    </source>
</evidence>
<evidence type="ECO:0000256" key="2">
    <source>
        <dbReference type="ARBA" id="ARBA00023163"/>
    </source>
</evidence>
<organism evidence="4 5">
    <name type="scientific">Pandoraea vervacti</name>
    <dbReference type="NCBI Taxonomy" id="656178"/>
    <lineage>
        <taxon>Bacteria</taxon>
        <taxon>Pseudomonadati</taxon>
        <taxon>Pseudomonadota</taxon>
        <taxon>Betaproteobacteria</taxon>
        <taxon>Burkholderiales</taxon>
        <taxon>Burkholderiaceae</taxon>
        <taxon>Pandoraea</taxon>
    </lineage>
</organism>
<evidence type="ECO:0000313" key="4">
    <source>
        <dbReference type="EMBL" id="AJP56837.1"/>
    </source>
</evidence>
<dbReference type="InterPro" id="IPR009594">
    <property type="entry name" value="Tscrpt_reg_HTH_AraC_N"/>
</dbReference>
<dbReference type="RefSeq" id="WP_044454959.1">
    <property type="nucleotide sequence ID" value="NZ_CP010897.2"/>
</dbReference>
<accession>A0ABM5SWJ2</accession>
<dbReference type="SUPFAM" id="SSF46689">
    <property type="entry name" value="Homeodomain-like"/>
    <property type="match status" value="2"/>
</dbReference>
<keyword evidence="5" id="KW-1185">Reference proteome</keyword>
<dbReference type="SMART" id="SM00342">
    <property type="entry name" value="HTH_ARAC"/>
    <property type="match status" value="1"/>
</dbReference>
<reference evidence="5" key="1">
    <citation type="submission" date="2015-02" db="EMBL/GenBank/DDBJ databases">
        <title>Complete Genome Sequencing of Pandoraea vervacti NS15 sp. nov.</title>
        <authorList>
            <person name="Chan K.-G."/>
        </authorList>
    </citation>
    <scope>NUCLEOTIDE SEQUENCE [LARGE SCALE GENOMIC DNA]</scope>
    <source>
        <strain evidence="5">NS15</strain>
    </source>
</reference>
<dbReference type="PANTHER" id="PTHR43436">
    <property type="entry name" value="ARAC-FAMILY TRANSCRIPTIONAL REGULATOR"/>
    <property type="match status" value="1"/>
</dbReference>
<proteinExistence type="predicted"/>
<dbReference type="Proteomes" id="UP000035085">
    <property type="component" value="Chromosome"/>
</dbReference>
<dbReference type="PROSITE" id="PS01124">
    <property type="entry name" value="HTH_ARAC_FAMILY_2"/>
    <property type="match status" value="1"/>
</dbReference>
<evidence type="ECO:0000259" key="3">
    <source>
        <dbReference type="PROSITE" id="PS01124"/>
    </source>
</evidence>
<gene>
    <name evidence="4" type="ORF">UC34_07210</name>
</gene>
<dbReference type="Pfam" id="PF12833">
    <property type="entry name" value="HTH_18"/>
    <property type="match status" value="1"/>
</dbReference>
<dbReference type="EMBL" id="CP010897">
    <property type="protein sequence ID" value="AJP56837.1"/>
    <property type="molecule type" value="Genomic_DNA"/>
</dbReference>
<dbReference type="PANTHER" id="PTHR43436:SF1">
    <property type="entry name" value="TRANSCRIPTIONAL REGULATORY PROTEIN"/>
    <property type="match status" value="1"/>
</dbReference>
<sequence length="302" mass="33212">MNDTLRDAVRRYTETYADPAGVARAPIRGLSLIRATRPSGIDYAISRPVACLVLQGVKRVSMGAQNFTFSAGDSLLITSDVPTVSQVTQASATEPYLSLIFDLDLATIAELAIEMKLAPTPHDAPIANEPSDEEVADAALRLMRLIERPAALPVLQTQALREMHYWLLVGKHGPVIRQLGWPESHAQRISRAVAMLRADFARPLPMERLADAAGMSLSSFYKRFRLATSLSPLQFQKQLRLIEARRLMISEAMSASSAAFAVGYESVQQFTREYRRMFGLPPAQDVDATRGADEHATSVLTS</sequence>